<name>A0AA44D9I7_STRE0</name>
<dbReference type="AlphaFoldDB" id="A0AA44D9I7"/>
<dbReference type="EMBL" id="JAAXOU010000003">
    <property type="protein sequence ID" value="NKY12721.1"/>
    <property type="molecule type" value="Genomic_DNA"/>
</dbReference>
<proteinExistence type="predicted"/>
<dbReference type="Proteomes" id="UP000570003">
    <property type="component" value="Unassembled WGS sequence"/>
</dbReference>
<reference evidence="2 3" key="1">
    <citation type="submission" date="2020-04" db="EMBL/GenBank/DDBJ databases">
        <title>MicrobeNet Type strains.</title>
        <authorList>
            <person name="Nicholson A.C."/>
        </authorList>
    </citation>
    <scope>NUCLEOTIDE SEQUENCE [LARGE SCALE GENOMIC DNA]</scope>
    <source>
        <strain evidence="2 3">DSM 40738</strain>
    </source>
</reference>
<dbReference type="RefSeq" id="WP_261950509.1">
    <property type="nucleotide sequence ID" value="NZ_JAMCDO010000002.1"/>
</dbReference>
<evidence type="ECO:0000313" key="2">
    <source>
        <dbReference type="EMBL" id="NKY12721.1"/>
    </source>
</evidence>
<comment type="caution">
    <text evidence="2">The sequence shown here is derived from an EMBL/GenBank/DDBJ whole genome shotgun (WGS) entry which is preliminary data.</text>
</comment>
<sequence length="134" mass="14961">MSDVFRSKPALKRCVVCRLPVARKKLVFTPGGQPAHRACRSTTGRSSTRPAAPAGPTRAPQDISRAELLKQIEALRKRDAKMKPRTAKVQPVDRPRPPTAPHRGKRPVASSQPYYGVEMKFIDGRWVQMHPDSE</sequence>
<accession>A0AA44D9I7</accession>
<feature type="compositionally biased region" description="Low complexity" evidence="1">
    <location>
        <begin position="48"/>
        <end position="60"/>
    </location>
</feature>
<feature type="region of interest" description="Disordered" evidence="1">
    <location>
        <begin position="77"/>
        <end position="112"/>
    </location>
</feature>
<feature type="region of interest" description="Disordered" evidence="1">
    <location>
        <begin position="29"/>
        <end position="64"/>
    </location>
</feature>
<protein>
    <submittedName>
        <fullName evidence="2">Uncharacterized protein</fullName>
    </submittedName>
</protein>
<evidence type="ECO:0000313" key="3">
    <source>
        <dbReference type="Proteomes" id="UP000570003"/>
    </source>
</evidence>
<evidence type="ECO:0000256" key="1">
    <source>
        <dbReference type="SAM" id="MobiDB-lite"/>
    </source>
</evidence>
<organism evidence="2 3">
    <name type="scientific">Streptomyces somaliensis (strain ATCC 33201 / DSM 40738 / JCM 12659 / KCTC 9044 / NCTC 11332 / NRRL B-12077 / IP 733)</name>
    <dbReference type="NCBI Taxonomy" id="1134445"/>
    <lineage>
        <taxon>Bacteria</taxon>
        <taxon>Bacillati</taxon>
        <taxon>Actinomycetota</taxon>
        <taxon>Actinomycetes</taxon>
        <taxon>Kitasatosporales</taxon>
        <taxon>Streptomycetaceae</taxon>
        <taxon>Streptomyces</taxon>
    </lineage>
</organism>
<keyword evidence="3" id="KW-1185">Reference proteome</keyword>
<gene>
    <name evidence="2" type="ORF">HGA06_00635</name>
</gene>